<proteinExistence type="predicted"/>
<keyword evidence="2" id="KW-1185">Reference proteome</keyword>
<dbReference type="Proteomes" id="UP000825258">
    <property type="component" value="Chromosome"/>
</dbReference>
<dbReference type="RefSeq" id="WP_221258533.1">
    <property type="nucleotide sequence ID" value="NZ_AP024749.1"/>
</dbReference>
<dbReference type="EMBL" id="AP024749">
    <property type="protein sequence ID" value="BCY29456.1"/>
    <property type="molecule type" value="Genomic_DNA"/>
</dbReference>
<evidence type="ECO:0000313" key="2">
    <source>
        <dbReference type="Proteomes" id="UP000825258"/>
    </source>
</evidence>
<organism evidence="1 2">
    <name type="scientific">Flavobacterium okayamense</name>
    <dbReference type="NCBI Taxonomy" id="2830782"/>
    <lineage>
        <taxon>Bacteria</taxon>
        <taxon>Pseudomonadati</taxon>
        <taxon>Bacteroidota</taxon>
        <taxon>Flavobacteriia</taxon>
        <taxon>Flavobacteriales</taxon>
        <taxon>Flavobacteriaceae</taxon>
        <taxon>Flavobacterium</taxon>
    </lineage>
</organism>
<reference evidence="1 2" key="1">
    <citation type="submission" date="2021-06" db="EMBL/GenBank/DDBJ databases">
        <title>Whole genome sequences of Flavobacterium sp. KK2020170 and assembly.</title>
        <authorList>
            <person name="Kitahara K."/>
            <person name="Miyoshi S."/>
            <person name="Uesaka K."/>
        </authorList>
    </citation>
    <scope>NUCLEOTIDE SEQUENCE [LARGE SCALE GENOMIC DNA]</scope>
    <source>
        <strain evidence="1 2">KK2020170</strain>
    </source>
</reference>
<sequence length="102" mass="12480">MKIQEDLDVKIKLVENELSNLRLIQKSFRENQVSYLHQKVNFYFKIVFILLEIILCFEFYESNKDKSEKIKTREAFVLLFQEYYEQHPEALNDLENWVDKNN</sequence>
<name>A0ABM7S9M7_9FLAO</name>
<gene>
    <name evidence="1" type="ORF">KK2020170_23240</name>
</gene>
<accession>A0ABM7S9M7</accession>
<protein>
    <submittedName>
        <fullName evidence="1">Uncharacterized protein</fullName>
    </submittedName>
</protein>
<evidence type="ECO:0000313" key="1">
    <source>
        <dbReference type="EMBL" id="BCY29456.1"/>
    </source>
</evidence>